<keyword evidence="3" id="KW-1185">Reference proteome</keyword>
<gene>
    <name evidence="2" type="ORF">HF526_23460</name>
</gene>
<dbReference type="Proteomes" id="UP000820669">
    <property type="component" value="Unassembled WGS sequence"/>
</dbReference>
<dbReference type="EMBL" id="JAAXLA010000052">
    <property type="protein sequence ID" value="NMI00244.1"/>
    <property type="molecule type" value="Genomic_DNA"/>
</dbReference>
<protein>
    <submittedName>
        <fullName evidence="2">Uncharacterized protein</fullName>
    </submittedName>
</protein>
<sequence length="320" mass="33162">MALADATAGWSMGTIGAIAEFVRAPDEPASRGPNSVVTARGGIRLVLPDDVEAVAYETPAGPGSHWNHAVAFCLSAATARRETRTVLTELGPDTGALRPQDLPGVLFDLGLGTPTVDACVRTTDPELLAALRAAAGRPLFETGAPAALARHSPHRVFLTACGRVEVFTPIPAPNGRSPDGPHTHLLPHLLRAGRTHPATAPIPDGLVPCAHLHPAHPAVDGAGRPVPFDHRRHAAFQRLLATFGDPVQGAIKAAAVAAVRAGEGPDGALVPSDPPGRAALTVALRQLAHTDGPSPALGAWRRRHAPTPDLLDPDGDRDAR</sequence>
<accession>A0ABX1SJC3</accession>
<comment type="caution">
    <text evidence="2">The sequence shown here is derived from an EMBL/GenBank/DDBJ whole genome shotgun (WGS) entry which is preliminary data.</text>
</comment>
<organism evidence="2 3">
    <name type="scientific">Pseudonocardia acidicola</name>
    <dbReference type="NCBI Taxonomy" id="2724939"/>
    <lineage>
        <taxon>Bacteria</taxon>
        <taxon>Bacillati</taxon>
        <taxon>Actinomycetota</taxon>
        <taxon>Actinomycetes</taxon>
        <taxon>Pseudonocardiales</taxon>
        <taxon>Pseudonocardiaceae</taxon>
        <taxon>Pseudonocardia</taxon>
    </lineage>
</organism>
<evidence type="ECO:0000313" key="3">
    <source>
        <dbReference type="Proteomes" id="UP000820669"/>
    </source>
</evidence>
<feature type="region of interest" description="Disordered" evidence="1">
    <location>
        <begin position="290"/>
        <end position="320"/>
    </location>
</feature>
<evidence type="ECO:0000313" key="2">
    <source>
        <dbReference type="EMBL" id="NMI00244.1"/>
    </source>
</evidence>
<dbReference type="Pfam" id="PF21973">
    <property type="entry name" value="DUF6925"/>
    <property type="match status" value="1"/>
</dbReference>
<dbReference type="InterPro" id="IPR053838">
    <property type="entry name" value="DUF6925"/>
</dbReference>
<evidence type="ECO:0000256" key="1">
    <source>
        <dbReference type="SAM" id="MobiDB-lite"/>
    </source>
</evidence>
<name>A0ABX1SJC3_9PSEU</name>
<proteinExistence type="predicted"/>
<reference evidence="2 3" key="1">
    <citation type="submission" date="2020-04" db="EMBL/GenBank/DDBJ databases">
        <authorList>
            <person name="Klaysubun C."/>
            <person name="Duangmal K."/>
            <person name="Lipun K."/>
        </authorList>
    </citation>
    <scope>NUCLEOTIDE SEQUENCE [LARGE SCALE GENOMIC DNA]</scope>
    <source>
        <strain evidence="2 3">K10HN5</strain>
    </source>
</reference>